<dbReference type="AlphaFoldDB" id="A0A078ABA4"/>
<evidence type="ECO:0000313" key="3">
    <source>
        <dbReference type="EMBL" id="CDW79166.1"/>
    </source>
</evidence>
<sequence length="512" mass="60652">MANNSTKINQIFKYSNSTFQQSAKSQWVIIPSFLKQNIGFYIPQCSQFDELKDLIEKHGGRVVEQNECFTYQIKPDQIKTGFENFYKGKIYSSKWIMTSIKEKKLQNKEDFFICLNLSEKSQQLNISKKKKYTIIEGMKLYEFITNQKNPQVQLKAFWQKIESQFLLPERSPDSLKNFWSKFCHKTLEEYLIECVYEKVDFCFNFKEIPNPDFIPRFQQQFQNEFMKIEALENMSEEEDKQALEKASQSYGIGKNIGRQLAVLNPEQSSANQSKQGFTPRQRSASFTKEEQKLQDLAAEDFYMEESAEQQQPLYQFKVLQKLDLNQQSYTINSYDPSESVYLSLDRRHINASSLEQELENHLAMRMKKFVPTNMDLTDYDKDLFKKQLDLETVNVTITKDPAKAIEYEIENFYMRSVERFPNEDGMFRRLQKELLEIAQKYSVSDEEINRLFIDVCCSKTKLIEVLEKKSFSKWNELEDLALQRGTESNEYNFLLKHKGYEEIIRRKKFLGL</sequence>
<accession>A0A078ABA4</accession>
<dbReference type="InterPro" id="IPR036420">
    <property type="entry name" value="BRCT_dom_sf"/>
</dbReference>
<dbReference type="Pfam" id="PF16589">
    <property type="entry name" value="BRCT_2"/>
    <property type="match status" value="1"/>
</dbReference>
<protein>
    <recommendedName>
        <fullName evidence="2">BRCT domain-containing protein</fullName>
    </recommendedName>
</protein>
<dbReference type="Gene3D" id="3.40.50.10190">
    <property type="entry name" value="BRCT domain"/>
    <property type="match status" value="1"/>
</dbReference>
<evidence type="ECO:0000313" key="4">
    <source>
        <dbReference type="Proteomes" id="UP000039865"/>
    </source>
</evidence>
<evidence type="ECO:0000259" key="2">
    <source>
        <dbReference type="PROSITE" id="PS50172"/>
    </source>
</evidence>
<dbReference type="SUPFAM" id="SSF52113">
    <property type="entry name" value="BRCT domain"/>
    <property type="match status" value="1"/>
</dbReference>
<feature type="region of interest" description="Disordered" evidence="1">
    <location>
        <begin position="267"/>
        <end position="289"/>
    </location>
</feature>
<dbReference type="PROSITE" id="PS50172">
    <property type="entry name" value="BRCT"/>
    <property type="match status" value="1"/>
</dbReference>
<name>A0A078ABA4_STYLE</name>
<gene>
    <name evidence="3" type="primary">Contig5101.g5453</name>
    <name evidence="3" type="ORF">STYLEM_8152</name>
</gene>
<organism evidence="3 4">
    <name type="scientific">Stylonychia lemnae</name>
    <name type="common">Ciliate</name>
    <dbReference type="NCBI Taxonomy" id="5949"/>
    <lineage>
        <taxon>Eukaryota</taxon>
        <taxon>Sar</taxon>
        <taxon>Alveolata</taxon>
        <taxon>Ciliophora</taxon>
        <taxon>Intramacronucleata</taxon>
        <taxon>Spirotrichea</taxon>
        <taxon>Stichotrichia</taxon>
        <taxon>Sporadotrichida</taxon>
        <taxon>Oxytrichidae</taxon>
        <taxon>Stylonychinae</taxon>
        <taxon>Stylonychia</taxon>
    </lineage>
</organism>
<feature type="domain" description="BRCT" evidence="2">
    <location>
        <begin position="49"/>
        <end position="113"/>
    </location>
</feature>
<proteinExistence type="predicted"/>
<dbReference type="InParanoid" id="A0A078ABA4"/>
<keyword evidence="4" id="KW-1185">Reference proteome</keyword>
<dbReference type="EMBL" id="CCKQ01007749">
    <property type="protein sequence ID" value="CDW79166.1"/>
    <property type="molecule type" value="Genomic_DNA"/>
</dbReference>
<reference evidence="3 4" key="1">
    <citation type="submission" date="2014-06" db="EMBL/GenBank/DDBJ databases">
        <authorList>
            <person name="Swart Estienne"/>
        </authorList>
    </citation>
    <scope>NUCLEOTIDE SEQUENCE [LARGE SCALE GENOMIC DNA]</scope>
    <source>
        <strain evidence="3 4">130c</strain>
    </source>
</reference>
<dbReference type="InterPro" id="IPR001357">
    <property type="entry name" value="BRCT_dom"/>
</dbReference>
<evidence type="ECO:0000256" key="1">
    <source>
        <dbReference type="SAM" id="MobiDB-lite"/>
    </source>
</evidence>
<dbReference type="Proteomes" id="UP000039865">
    <property type="component" value="Unassembled WGS sequence"/>
</dbReference>
<feature type="compositionally biased region" description="Polar residues" evidence="1">
    <location>
        <begin position="267"/>
        <end position="286"/>
    </location>
</feature>